<dbReference type="PROSITE" id="PS01317">
    <property type="entry name" value="SSRP"/>
    <property type="match status" value="1"/>
</dbReference>
<dbReference type="GO" id="GO:0070929">
    <property type="term" value="P:trans-translation"/>
    <property type="evidence" value="ECO:0007669"/>
    <property type="project" value="UniProtKB-UniRule"/>
</dbReference>
<evidence type="ECO:0000256" key="3">
    <source>
        <dbReference type="HAMAP-Rule" id="MF_00023"/>
    </source>
</evidence>
<dbReference type="RefSeq" id="WP_022045970.1">
    <property type="nucleotide sequence ID" value="NZ_CP173697.1"/>
</dbReference>
<dbReference type="Gene3D" id="2.40.280.10">
    <property type="match status" value="1"/>
</dbReference>
<dbReference type="NCBIfam" id="TIGR00086">
    <property type="entry name" value="smpB"/>
    <property type="match status" value="1"/>
</dbReference>
<keyword evidence="6" id="KW-1185">Reference proteome</keyword>
<reference evidence="6" key="1">
    <citation type="submission" date="2015-05" db="EMBL/GenBank/DDBJ databases">
        <authorList>
            <consortium name="Pathogen Informatics"/>
        </authorList>
    </citation>
    <scope>NUCLEOTIDE SEQUENCE [LARGE SCALE GENOMIC DNA]</scope>
    <source>
        <strain evidence="5 7">2789STDY5608863</strain>
        <strain evidence="6">M72</strain>
    </source>
</reference>
<evidence type="ECO:0000313" key="5">
    <source>
        <dbReference type="EMBL" id="CUN04020.1"/>
    </source>
</evidence>
<reference evidence="4" key="2">
    <citation type="submission" date="2015-05" db="EMBL/GenBank/DDBJ databases">
        <authorList>
            <person name="Wang D.B."/>
            <person name="Wang M."/>
        </authorList>
    </citation>
    <scope>NUCLEOTIDE SEQUENCE [LARGE SCALE GENOMIC DNA]</scope>
    <source>
        <strain evidence="4">M72</strain>
    </source>
</reference>
<sequence>MAKQPKKLIANNKKVYHDYFLEETFEAGIALAGTEVKSMRMGKCSIKESFIHIENGEVILYGMHISPYEKGNIFNKDPLRPRKLLMHKKEIQKMVGKIAQKGYTIVPVEVYFKGSLVKVQVALAKGKKLYDKRQDIAKKDQRREAERDFKVRNLG</sequence>
<dbReference type="SUPFAM" id="SSF74982">
    <property type="entry name" value="Small protein B (SmpB)"/>
    <property type="match status" value="1"/>
</dbReference>
<protein>
    <recommendedName>
        <fullName evidence="3">SsrA-binding protein</fullName>
    </recommendedName>
    <alternativeName>
        <fullName evidence="3">Small protein B</fullName>
    </alternativeName>
</protein>
<comment type="function">
    <text evidence="3">Required for rescue of stalled ribosomes mediated by trans-translation. Binds to transfer-messenger RNA (tmRNA), required for stable association of tmRNA with ribosomes. tmRNA and SmpB together mimic tRNA shape, replacing the anticodon stem-loop with SmpB. tmRNA is encoded by the ssrA gene; the 2 termini fold to resemble tRNA(Ala) and it encodes a 'tag peptide', a short internal open reading frame. During trans-translation Ala-aminoacylated tmRNA acts like a tRNA, entering the A-site of stalled ribosomes, displacing the stalled mRNA. The ribosome then switches to translate the ORF on the tmRNA; the nascent peptide is terminated with the 'tag peptide' encoded by the tmRNA and targeted for degradation. The ribosome is freed to recommence translation, which seems to be the essential function of trans-translation.</text>
</comment>
<accession>A0A0M6WYX5</accession>
<comment type="subcellular location">
    <subcellularLocation>
        <location evidence="3">Cytoplasm</location>
    </subcellularLocation>
    <text evidence="3">The tmRNA-SmpB complex associates with stalled 70S ribosomes.</text>
</comment>
<proteinExistence type="inferred from homology"/>
<dbReference type="Pfam" id="PF01668">
    <property type="entry name" value="SmpB"/>
    <property type="match status" value="1"/>
</dbReference>
<dbReference type="Proteomes" id="UP000095495">
    <property type="component" value="Unassembled WGS sequence"/>
</dbReference>
<dbReference type="EMBL" id="CVRR01000060">
    <property type="protein sequence ID" value="CRL42023.1"/>
    <property type="molecule type" value="Genomic_DNA"/>
</dbReference>
<dbReference type="EMBL" id="CYXV01000010">
    <property type="protein sequence ID" value="CUN04020.1"/>
    <property type="molecule type" value="Genomic_DNA"/>
</dbReference>
<dbReference type="Proteomes" id="UP000049979">
    <property type="component" value="Unassembled WGS sequence"/>
</dbReference>
<evidence type="ECO:0000313" key="4">
    <source>
        <dbReference type="EMBL" id="CRL42023.1"/>
    </source>
</evidence>
<keyword evidence="2 3" id="KW-0694">RNA-binding</keyword>
<evidence type="ECO:0000313" key="7">
    <source>
        <dbReference type="Proteomes" id="UP000095495"/>
    </source>
</evidence>
<evidence type="ECO:0000313" key="6">
    <source>
        <dbReference type="Proteomes" id="UP000049979"/>
    </source>
</evidence>
<dbReference type="InterPro" id="IPR020081">
    <property type="entry name" value="SsrA-bd_prot_CS"/>
</dbReference>
<dbReference type="STRING" id="301302.ERS852420_02306"/>
<dbReference type="PANTHER" id="PTHR30308">
    <property type="entry name" value="TMRNA-BINDING COMPONENT OF TRANS-TRANSLATION TAGGING COMPLEX"/>
    <property type="match status" value="1"/>
</dbReference>
<dbReference type="NCBIfam" id="NF003843">
    <property type="entry name" value="PRK05422.1"/>
    <property type="match status" value="1"/>
</dbReference>
<evidence type="ECO:0000256" key="2">
    <source>
        <dbReference type="ARBA" id="ARBA00022884"/>
    </source>
</evidence>
<dbReference type="CDD" id="cd09294">
    <property type="entry name" value="SmpB"/>
    <property type="match status" value="1"/>
</dbReference>
<dbReference type="PANTHER" id="PTHR30308:SF2">
    <property type="entry name" value="SSRA-BINDING PROTEIN"/>
    <property type="match status" value="1"/>
</dbReference>
<keyword evidence="1 3" id="KW-0963">Cytoplasm</keyword>
<dbReference type="GeneID" id="99747846"/>
<organism evidence="4 6">
    <name type="scientific">Roseburia faecis</name>
    <dbReference type="NCBI Taxonomy" id="301302"/>
    <lineage>
        <taxon>Bacteria</taxon>
        <taxon>Bacillati</taxon>
        <taxon>Bacillota</taxon>
        <taxon>Clostridia</taxon>
        <taxon>Lachnospirales</taxon>
        <taxon>Lachnospiraceae</taxon>
        <taxon>Roseburia</taxon>
    </lineage>
</organism>
<dbReference type="OrthoDB" id="9805462at2"/>
<dbReference type="GO" id="GO:0070930">
    <property type="term" value="P:trans-translation-dependent protein tagging"/>
    <property type="evidence" value="ECO:0007669"/>
    <property type="project" value="TreeGrafter"/>
</dbReference>
<dbReference type="AlphaFoldDB" id="A0A0M6WYX5"/>
<name>A0A0M6WYX5_9FIRM</name>
<dbReference type="InterPro" id="IPR023620">
    <property type="entry name" value="SmpB"/>
</dbReference>
<gene>
    <name evidence="3 5" type="primary">smpB</name>
    <name evidence="5" type="ORF">ERS852420_02306</name>
    <name evidence="4" type="ORF">M72_14201</name>
</gene>
<comment type="similarity">
    <text evidence="3">Belongs to the SmpB family.</text>
</comment>
<dbReference type="InterPro" id="IPR000037">
    <property type="entry name" value="SsrA-bd_prot"/>
</dbReference>
<evidence type="ECO:0000256" key="1">
    <source>
        <dbReference type="ARBA" id="ARBA00022490"/>
    </source>
</evidence>
<dbReference type="GO" id="GO:0005829">
    <property type="term" value="C:cytosol"/>
    <property type="evidence" value="ECO:0007669"/>
    <property type="project" value="TreeGrafter"/>
</dbReference>
<dbReference type="GO" id="GO:0003723">
    <property type="term" value="F:RNA binding"/>
    <property type="evidence" value="ECO:0007669"/>
    <property type="project" value="UniProtKB-UniRule"/>
</dbReference>
<dbReference type="HAMAP" id="MF_00023">
    <property type="entry name" value="SmpB"/>
    <property type="match status" value="1"/>
</dbReference>